<evidence type="ECO:0000313" key="2">
    <source>
        <dbReference type="EMBL" id="MBA8776545.1"/>
    </source>
</evidence>
<protein>
    <submittedName>
        <fullName evidence="2">Uncharacterized protein</fullName>
    </submittedName>
</protein>
<keyword evidence="1" id="KW-0812">Transmembrane</keyword>
<dbReference type="RefSeq" id="WP_165545780.1">
    <property type="nucleotide sequence ID" value="NZ_CP092966.1"/>
</dbReference>
<dbReference type="Proteomes" id="UP000524893">
    <property type="component" value="Unassembled WGS sequence"/>
</dbReference>
<dbReference type="EMBL" id="JABTCN010000015">
    <property type="protein sequence ID" value="MBA8776545.1"/>
    <property type="molecule type" value="Genomic_DNA"/>
</dbReference>
<comment type="caution">
    <text evidence="2">The sequence shown here is derived from an EMBL/GenBank/DDBJ whole genome shotgun (WGS) entry which is preliminary data.</text>
</comment>
<gene>
    <name evidence="2" type="ORF">HR081_06375</name>
</gene>
<name>A0A9X1J8H1_9STAP</name>
<sequence>MKKLAFLFIISYMIFVYTVLFVLLPALHITAHWQTQGVTVLLFLLGLFLGMRVRRRFLE</sequence>
<feature type="transmembrane region" description="Helical" evidence="1">
    <location>
        <begin position="33"/>
        <end position="51"/>
    </location>
</feature>
<proteinExistence type="predicted"/>
<organism evidence="2 3">
    <name type="scientific">Staphylococcus coagulans</name>
    <dbReference type="NCBI Taxonomy" id="74706"/>
    <lineage>
        <taxon>Bacteria</taxon>
        <taxon>Bacillati</taxon>
        <taxon>Bacillota</taxon>
        <taxon>Bacilli</taxon>
        <taxon>Bacillales</taxon>
        <taxon>Staphylococcaceae</taxon>
        <taxon>Staphylococcus</taxon>
    </lineage>
</organism>
<feature type="transmembrane region" description="Helical" evidence="1">
    <location>
        <begin position="7"/>
        <end position="27"/>
    </location>
</feature>
<keyword evidence="1" id="KW-0472">Membrane</keyword>
<evidence type="ECO:0000313" key="3">
    <source>
        <dbReference type="Proteomes" id="UP000524893"/>
    </source>
</evidence>
<reference evidence="2 3" key="1">
    <citation type="journal article" date="2020" name="Access Microbiol">
        <title>Isolation and genome sequencing of Staphylococcus schleiferi subspecies coagulans from Antarctic seals.</title>
        <authorList>
            <person name="Foster G."/>
            <person name="Robb A."/>
            <person name="Paterson G.K."/>
        </authorList>
    </citation>
    <scope>NUCLEOTIDE SEQUENCE [LARGE SCALE GENOMIC DNA]</scope>
    <source>
        <strain evidence="2 3">M615/02/4</strain>
    </source>
</reference>
<accession>A0A9X1J8H1</accession>
<keyword evidence="1" id="KW-1133">Transmembrane helix</keyword>
<dbReference type="GeneID" id="72413323"/>
<evidence type="ECO:0000256" key="1">
    <source>
        <dbReference type="SAM" id="Phobius"/>
    </source>
</evidence>
<dbReference type="AlphaFoldDB" id="A0A9X1J8H1"/>